<comment type="caution">
    <text evidence="2">The sequence shown here is derived from an EMBL/GenBank/DDBJ whole genome shotgun (WGS) entry which is preliminary data.</text>
</comment>
<gene>
    <name evidence="2" type="ORF">MEDL_44142</name>
</gene>
<proteinExistence type="predicted"/>
<dbReference type="InterPro" id="IPR058913">
    <property type="entry name" value="Integrase_dom_put"/>
</dbReference>
<protein>
    <recommendedName>
        <fullName evidence="1">Integrase core domain-containing protein</fullName>
    </recommendedName>
</protein>
<sequence>MTEGNKNRDIQREVSRIGDTFQLSFIKNSYSSCIDSLQKSANETLDDRNKAILLSKINLLHELNFRKSMSLEECYEEYLGMVPRKWGMVIHGGIDGFSRMVTFINLALDNKAATALEPFVRGCQEFGVPSRVRTDHGRENLDIARFMLTHRGANRGSIITGRSVHNQRIELH</sequence>
<dbReference type="AlphaFoldDB" id="A0A8S3TNL9"/>
<dbReference type="InterPro" id="IPR012337">
    <property type="entry name" value="RNaseH-like_sf"/>
</dbReference>
<organism evidence="2 3">
    <name type="scientific">Mytilus edulis</name>
    <name type="common">Blue mussel</name>
    <dbReference type="NCBI Taxonomy" id="6550"/>
    <lineage>
        <taxon>Eukaryota</taxon>
        <taxon>Metazoa</taxon>
        <taxon>Spiralia</taxon>
        <taxon>Lophotrochozoa</taxon>
        <taxon>Mollusca</taxon>
        <taxon>Bivalvia</taxon>
        <taxon>Autobranchia</taxon>
        <taxon>Pteriomorphia</taxon>
        <taxon>Mytilida</taxon>
        <taxon>Mytiloidea</taxon>
        <taxon>Mytilidae</taxon>
        <taxon>Mytilinae</taxon>
        <taxon>Mytilus</taxon>
    </lineage>
</organism>
<dbReference type="Pfam" id="PF24764">
    <property type="entry name" value="rva_4"/>
    <property type="match status" value="1"/>
</dbReference>
<dbReference type="EMBL" id="CAJPWZ010002141">
    <property type="protein sequence ID" value="CAG2231344.1"/>
    <property type="molecule type" value="Genomic_DNA"/>
</dbReference>
<reference evidence="2" key="1">
    <citation type="submission" date="2021-03" db="EMBL/GenBank/DDBJ databases">
        <authorList>
            <person name="Bekaert M."/>
        </authorList>
    </citation>
    <scope>NUCLEOTIDE SEQUENCE</scope>
</reference>
<evidence type="ECO:0000313" key="3">
    <source>
        <dbReference type="Proteomes" id="UP000683360"/>
    </source>
</evidence>
<dbReference type="PANTHER" id="PTHR46791:SF5">
    <property type="entry name" value="CLR5 DOMAIN-CONTAINING PROTEIN-RELATED"/>
    <property type="match status" value="1"/>
</dbReference>
<dbReference type="OrthoDB" id="8956331at2759"/>
<evidence type="ECO:0000259" key="1">
    <source>
        <dbReference type="Pfam" id="PF24764"/>
    </source>
</evidence>
<name>A0A8S3TNL9_MYTED</name>
<dbReference type="Proteomes" id="UP000683360">
    <property type="component" value="Unassembled WGS sequence"/>
</dbReference>
<keyword evidence="3" id="KW-1185">Reference proteome</keyword>
<dbReference type="PANTHER" id="PTHR46791">
    <property type="entry name" value="EXPRESSED PROTEIN"/>
    <property type="match status" value="1"/>
</dbReference>
<accession>A0A8S3TNL9</accession>
<dbReference type="SUPFAM" id="SSF53098">
    <property type="entry name" value="Ribonuclease H-like"/>
    <property type="match status" value="1"/>
</dbReference>
<evidence type="ECO:0000313" key="2">
    <source>
        <dbReference type="EMBL" id="CAG2231344.1"/>
    </source>
</evidence>
<feature type="domain" description="Integrase core" evidence="1">
    <location>
        <begin position="85"/>
        <end position="170"/>
    </location>
</feature>